<organism evidence="2 3">
    <name type="scientific">Candidatus Syntropharchaeum butanivorans</name>
    <dbReference type="NCBI Taxonomy" id="1839936"/>
    <lineage>
        <taxon>Archaea</taxon>
        <taxon>Methanobacteriati</taxon>
        <taxon>Methanobacteriota</taxon>
        <taxon>Stenosarchaea group</taxon>
        <taxon>Methanomicrobia</taxon>
        <taxon>Methanosarcinales</taxon>
        <taxon>ANME-2 cluster</taxon>
        <taxon>Candidatus Syntropharchaeum</taxon>
    </lineage>
</organism>
<dbReference type="PANTHER" id="PTHR35004:SF7">
    <property type="entry name" value="INTEGRASE PROTEIN"/>
    <property type="match status" value="1"/>
</dbReference>
<evidence type="ECO:0000313" key="3">
    <source>
        <dbReference type="Proteomes" id="UP000185779"/>
    </source>
</evidence>
<dbReference type="InterPro" id="IPR012337">
    <property type="entry name" value="RNaseH-like_sf"/>
</dbReference>
<protein>
    <submittedName>
        <fullName evidence="2">Integrase</fullName>
    </submittedName>
</protein>
<dbReference type="Gene3D" id="3.30.420.10">
    <property type="entry name" value="Ribonuclease H-like superfamily/Ribonuclease H"/>
    <property type="match status" value="1"/>
</dbReference>
<keyword evidence="3" id="KW-1185">Reference proteome</keyword>
<dbReference type="EMBL" id="LYOR01000010">
    <property type="protein sequence ID" value="OFV65553.1"/>
    <property type="molecule type" value="Genomic_DNA"/>
</dbReference>
<dbReference type="STRING" id="1839936.SBU_001481"/>
<dbReference type="SUPFAM" id="SSF53098">
    <property type="entry name" value="Ribonuclease H-like"/>
    <property type="match status" value="1"/>
</dbReference>
<reference evidence="2" key="1">
    <citation type="submission" date="2016-05" db="EMBL/GenBank/DDBJ databases">
        <title>Microbial consortia oxidize butane by reversing methanogenesis.</title>
        <authorList>
            <person name="Laso-Perez R."/>
            <person name="Richter M."/>
            <person name="Wegener G."/>
            <person name="Musat F."/>
        </authorList>
    </citation>
    <scope>NUCLEOTIDE SEQUENCE [LARGE SCALE GENOMIC DNA]</scope>
    <source>
        <strain evidence="2">BOX1</strain>
    </source>
</reference>
<dbReference type="AlphaFoldDB" id="A0A1F2P340"/>
<sequence length="241" mass="28688">MGYGRLTEKKIRYIVRHKQKGKSNREIAFEMRVSVSTVKRVWSYWLRHKEYLLIRRRGRKVKELSEKEKEIIREAKARYRLGARRLEKVIEQVYGIHIPHNRIHKYLLEEGLAKEEPRKKRRRKPYIRYEREHSISAGHIDWFDKDGIKFCAILDDASRKILAAGEFQNANTDNSIALVDKLVEDYRGIMPLEELISDNGSEFGAHRKNGKKEWDSRFKRHIGSLGIKLITSRIKHPLDEW</sequence>
<gene>
    <name evidence="2" type="ORF">SBU_001481</name>
</gene>
<dbReference type="PROSITE" id="PS50994">
    <property type="entry name" value="INTEGRASE"/>
    <property type="match status" value="1"/>
</dbReference>
<dbReference type="GO" id="GO:0003676">
    <property type="term" value="F:nucleic acid binding"/>
    <property type="evidence" value="ECO:0007669"/>
    <property type="project" value="InterPro"/>
</dbReference>
<dbReference type="PANTHER" id="PTHR35004">
    <property type="entry name" value="TRANSPOSASE RV3428C-RELATED"/>
    <property type="match status" value="1"/>
</dbReference>
<evidence type="ECO:0000259" key="1">
    <source>
        <dbReference type="PROSITE" id="PS50994"/>
    </source>
</evidence>
<accession>A0A1F2P340</accession>
<name>A0A1F2P340_9EURY</name>
<feature type="domain" description="Integrase catalytic" evidence="1">
    <location>
        <begin position="121"/>
        <end position="241"/>
    </location>
</feature>
<dbReference type="InterPro" id="IPR001584">
    <property type="entry name" value="Integrase_cat-core"/>
</dbReference>
<proteinExistence type="predicted"/>
<dbReference type="SUPFAM" id="SSF46689">
    <property type="entry name" value="Homeodomain-like"/>
    <property type="match status" value="1"/>
</dbReference>
<dbReference type="Proteomes" id="UP000185779">
    <property type="component" value="Unassembled WGS sequence"/>
</dbReference>
<dbReference type="InterPro" id="IPR009057">
    <property type="entry name" value="Homeodomain-like_sf"/>
</dbReference>
<evidence type="ECO:0000313" key="2">
    <source>
        <dbReference type="EMBL" id="OFV65553.1"/>
    </source>
</evidence>
<dbReference type="GO" id="GO:0015074">
    <property type="term" value="P:DNA integration"/>
    <property type="evidence" value="ECO:0007669"/>
    <property type="project" value="InterPro"/>
</dbReference>
<dbReference type="InterPro" id="IPR036397">
    <property type="entry name" value="RNaseH_sf"/>
</dbReference>
<comment type="caution">
    <text evidence="2">The sequence shown here is derived from an EMBL/GenBank/DDBJ whole genome shotgun (WGS) entry which is preliminary data.</text>
</comment>